<name>A0A7R9L7T5_9ACAR</name>
<dbReference type="OrthoDB" id="6413031at2759"/>
<comment type="catalytic activity">
    <reaction evidence="1">
        <text>a phosphate monoester + H2O = an alcohol + phosphate</text>
        <dbReference type="Rhea" id="RHEA:15017"/>
        <dbReference type="ChEBI" id="CHEBI:15377"/>
        <dbReference type="ChEBI" id="CHEBI:30879"/>
        <dbReference type="ChEBI" id="CHEBI:43474"/>
        <dbReference type="ChEBI" id="CHEBI:67140"/>
        <dbReference type="EC" id="3.1.3.2"/>
    </reaction>
</comment>
<dbReference type="EMBL" id="CAJPIZ010017403">
    <property type="protein sequence ID" value="CAG2116087.1"/>
    <property type="molecule type" value="Genomic_DNA"/>
</dbReference>
<dbReference type="InterPro" id="IPR029033">
    <property type="entry name" value="His_PPase_superfam"/>
</dbReference>
<dbReference type="Gene3D" id="3.40.50.1240">
    <property type="entry name" value="Phosphoglycerate mutase-like"/>
    <property type="match status" value="2"/>
</dbReference>
<protein>
    <recommendedName>
        <fullName evidence="5">Acid phosphatase</fullName>
    </recommendedName>
</protein>
<evidence type="ECO:0000313" key="3">
    <source>
        <dbReference type="EMBL" id="CAD7635657.1"/>
    </source>
</evidence>
<feature type="non-terminal residue" evidence="3">
    <location>
        <position position="1"/>
    </location>
</feature>
<dbReference type="EMBL" id="OC871978">
    <property type="protein sequence ID" value="CAD7635657.1"/>
    <property type="molecule type" value="Genomic_DNA"/>
</dbReference>
<dbReference type="InterPro" id="IPR033379">
    <property type="entry name" value="Acid_Pase_AS"/>
</dbReference>
<organism evidence="3">
    <name type="scientific">Medioppia subpectinata</name>
    <dbReference type="NCBI Taxonomy" id="1979941"/>
    <lineage>
        <taxon>Eukaryota</taxon>
        <taxon>Metazoa</taxon>
        <taxon>Ecdysozoa</taxon>
        <taxon>Arthropoda</taxon>
        <taxon>Chelicerata</taxon>
        <taxon>Arachnida</taxon>
        <taxon>Acari</taxon>
        <taxon>Acariformes</taxon>
        <taxon>Sarcoptiformes</taxon>
        <taxon>Oribatida</taxon>
        <taxon>Brachypylina</taxon>
        <taxon>Oppioidea</taxon>
        <taxon>Oppiidae</taxon>
        <taxon>Medioppia</taxon>
    </lineage>
</organism>
<dbReference type="PANTHER" id="PTHR11567">
    <property type="entry name" value="ACID PHOSPHATASE-RELATED"/>
    <property type="match status" value="1"/>
</dbReference>
<dbReference type="PANTHER" id="PTHR11567:SF210">
    <property type="entry name" value="ACID PHOSPHATASE 5-RELATED"/>
    <property type="match status" value="1"/>
</dbReference>
<dbReference type="PROSITE" id="PS00778">
    <property type="entry name" value="HIS_ACID_PHOSPHAT_2"/>
    <property type="match status" value="2"/>
</dbReference>
<dbReference type="Proteomes" id="UP000759131">
    <property type="component" value="Unassembled WGS sequence"/>
</dbReference>
<accession>A0A7R9L7T5</accession>
<evidence type="ECO:0000313" key="4">
    <source>
        <dbReference type="Proteomes" id="UP000759131"/>
    </source>
</evidence>
<dbReference type="SUPFAM" id="SSF53254">
    <property type="entry name" value="Phosphoglycerate mutase-like"/>
    <property type="match status" value="2"/>
</dbReference>
<comment type="similarity">
    <text evidence="2">Belongs to the histidine acid phosphatase family.</text>
</comment>
<sequence>TDRCIESTSSLLAGAYPPKTQDWIWDIGGDAKLAHSWQPIPIQTFMPHEDDLVCNEDKDCPLVDRERAKIFERPELKKFTESQKEVYKKASEASGWSIKSIRDAAILWDTLQIEFARNYIWNKTWTQEEEKKMIDDLYLSREMQFRYDWDSPVIRRLRGGGLASQLIHNNQKVVDIKNNRKLYVYSTHDSTVAALINALNLSNRDFPPFGATLLFELHQNNMKYWHEGGGELALKGKYRMYKLGEFIRQEYNDYLGDKYSPREVFDRSSVTDRCIESTSSLLAGAYPPKTQDWIWDIGGDAKLAHSWQPIPIQTFIPHEDDLVCNEDKHCPLVDRERAKIFERPEIKTFTESQKEVYKKASEASGQSIKSIQSASDLWDVLQIEFARNYIWNKTWTQEEEKKMIDDLYLSREMQFRYNWDSPAIRRLRGGGLASQLIHNNREEVANQNNRKLYVYSTHDTTVAALINALNLSNRDMPPFGATLLFELHQNSKTNEYFVRTFYQNETTINEGIPHALSWGDCQSLTDCPFDKYIESTKHLLYTDFDKECNAL</sequence>
<evidence type="ECO:0000256" key="2">
    <source>
        <dbReference type="ARBA" id="ARBA00005375"/>
    </source>
</evidence>
<dbReference type="CDD" id="cd07061">
    <property type="entry name" value="HP_HAP_like"/>
    <property type="match status" value="2"/>
</dbReference>
<proteinExistence type="inferred from homology"/>
<reference evidence="3" key="1">
    <citation type="submission" date="2020-11" db="EMBL/GenBank/DDBJ databases">
        <authorList>
            <person name="Tran Van P."/>
        </authorList>
    </citation>
    <scope>NUCLEOTIDE SEQUENCE</scope>
</reference>
<dbReference type="Pfam" id="PF00328">
    <property type="entry name" value="His_Phos_2"/>
    <property type="match status" value="2"/>
</dbReference>
<gene>
    <name evidence="3" type="ORF">OSB1V03_LOCUS16048</name>
</gene>
<evidence type="ECO:0008006" key="5">
    <source>
        <dbReference type="Google" id="ProtNLM"/>
    </source>
</evidence>
<dbReference type="InterPro" id="IPR000560">
    <property type="entry name" value="His_Pase_clade-2"/>
</dbReference>
<dbReference type="GO" id="GO:0003993">
    <property type="term" value="F:acid phosphatase activity"/>
    <property type="evidence" value="ECO:0007669"/>
    <property type="project" value="UniProtKB-EC"/>
</dbReference>
<dbReference type="InterPro" id="IPR050645">
    <property type="entry name" value="Histidine_acid_phosphatase"/>
</dbReference>
<evidence type="ECO:0000256" key="1">
    <source>
        <dbReference type="ARBA" id="ARBA00000032"/>
    </source>
</evidence>
<keyword evidence="4" id="KW-1185">Reference proteome</keyword>
<dbReference type="AlphaFoldDB" id="A0A7R9L7T5"/>